<evidence type="ECO:0000256" key="6">
    <source>
        <dbReference type="ARBA" id="ARBA00023065"/>
    </source>
</evidence>
<dbReference type="InterPro" id="IPR058533">
    <property type="entry name" value="Cation_efflux_TM"/>
</dbReference>
<feature type="compositionally biased region" description="Polar residues" evidence="8">
    <location>
        <begin position="191"/>
        <end position="202"/>
    </location>
</feature>
<keyword evidence="3" id="KW-0813">Transport</keyword>
<evidence type="ECO:0000256" key="4">
    <source>
        <dbReference type="ARBA" id="ARBA00022692"/>
    </source>
</evidence>
<dbReference type="FunFam" id="1.20.1510.10:FF:000005">
    <property type="entry name" value="Putative Cation diffusion facilitator 1"/>
    <property type="match status" value="1"/>
</dbReference>
<feature type="transmembrane region" description="Helical" evidence="9">
    <location>
        <begin position="382"/>
        <end position="403"/>
    </location>
</feature>
<dbReference type="InterPro" id="IPR027469">
    <property type="entry name" value="Cation_efflux_TMD_sf"/>
</dbReference>
<evidence type="ECO:0000313" key="12">
    <source>
        <dbReference type="Proteomes" id="UP000887575"/>
    </source>
</evidence>
<evidence type="ECO:0000313" key="13">
    <source>
        <dbReference type="WBParaSite" id="MBELARI_LOCUS10930"/>
    </source>
</evidence>
<keyword evidence="7 9" id="KW-0472">Membrane</keyword>
<feature type="transmembrane region" description="Helical" evidence="9">
    <location>
        <begin position="521"/>
        <end position="542"/>
    </location>
</feature>
<dbReference type="FunFam" id="3.30.70.1350:FF:000001">
    <property type="entry name" value="Metal tolerance protein 11"/>
    <property type="match status" value="1"/>
</dbReference>
<dbReference type="GO" id="GO:0012505">
    <property type="term" value="C:endomembrane system"/>
    <property type="evidence" value="ECO:0007669"/>
    <property type="project" value="UniProtKB-SubCell"/>
</dbReference>
<dbReference type="NCBIfam" id="TIGR01297">
    <property type="entry name" value="CDF"/>
    <property type="match status" value="1"/>
</dbReference>
<comment type="similarity">
    <text evidence="2">Belongs to the cation diffusion facilitator (CDF) transporter (TC 2.A.4) family. SLC30A subfamily.</text>
</comment>
<dbReference type="Pfam" id="PF16916">
    <property type="entry name" value="ZT_dimer"/>
    <property type="match status" value="1"/>
</dbReference>
<feature type="region of interest" description="Disordered" evidence="8">
    <location>
        <begin position="163"/>
        <end position="228"/>
    </location>
</feature>
<dbReference type="InterPro" id="IPR050291">
    <property type="entry name" value="CDF_Transporter"/>
</dbReference>
<evidence type="ECO:0000256" key="1">
    <source>
        <dbReference type="ARBA" id="ARBA00004127"/>
    </source>
</evidence>
<dbReference type="PANTHER" id="PTHR43840">
    <property type="entry name" value="MITOCHONDRIAL METAL TRANSPORTER 1-RELATED"/>
    <property type="match status" value="1"/>
</dbReference>
<sequence>MNTSMLSSLQSHVTPGLLTASFQGTTHNLFLLIHFIKEATLRNSSIIVFTKLLREDDLKGMCARYGIRLKPEQLVVKENFIDLNGTTFGSSHFFIDDISLWENVYEISPSTLLNSIFGLCSRGIAASPSCWNMSSADEIDQDDLGITMEPIAPGFKQHLSNSCDGNDKEELLADDNGVPKRPIESKPPTLRSISLPQGSSSYAEKPPLHNTSDKENIGNYPVDPNDPPSEVKIVKKNSKRISDYYKKQNELLEGFQRDTESIMLFQRNRSRFASQTSQDPREEIPKELINSANDLMEIRAPLLKQNTADEDLESYRVELLKGRDDINSEEVDRIKKKHDAQREKDEDSSRAAGRLALATLAINISLMIAKAIASWLSGSLSILSSLADSIVDITSGLVIFITTRAIKKRDPYLYPTGRTRLEPIALIIISTVMGIASIMLIWESISRIYKKSVDLEVDWISAGIMLATIATKFTLMCICKQFPNEPSINVLAMDHRNDCLSNAVAILCAGLASYLGDLEPLWLYVDPLGAMVVSIYIAYTWYSTGKEHLSMLSGRSAEPGFINRIIKVCIDHDPRIEAIDTVYVYHWGTRFLVEVHIVLDPKMRLKVAHDISESLQLNIESLPDVERAFVHTDYEYTHQPEDEHKTL</sequence>
<evidence type="ECO:0000256" key="8">
    <source>
        <dbReference type="SAM" id="MobiDB-lite"/>
    </source>
</evidence>
<dbReference type="SUPFAM" id="SSF161111">
    <property type="entry name" value="Cation efflux protein transmembrane domain-like"/>
    <property type="match status" value="1"/>
</dbReference>
<feature type="transmembrane region" description="Helical" evidence="9">
    <location>
        <begin position="424"/>
        <end position="445"/>
    </location>
</feature>
<feature type="transmembrane region" description="Helical" evidence="9">
    <location>
        <begin position="457"/>
        <end position="478"/>
    </location>
</feature>
<dbReference type="GO" id="GO:0016020">
    <property type="term" value="C:membrane"/>
    <property type="evidence" value="ECO:0007669"/>
    <property type="project" value="InterPro"/>
</dbReference>
<evidence type="ECO:0000256" key="9">
    <source>
        <dbReference type="SAM" id="Phobius"/>
    </source>
</evidence>
<accession>A0AAF3EAI0</accession>
<dbReference type="WBParaSite" id="MBELARI_LOCUS10930">
    <property type="protein sequence ID" value="MBELARI_LOCUS10930"/>
    <property type="gene ID" value="MBELARI_LOCUS10930"/>
</dbReference>
<feature type="transmembrane region" description="Helical" evidence="9">
    <location>
        <begin position="499"/>
        <end position="515"/>
    </location>
</feature>
<dbReference type="InterPro" id="IPR027470">
    <property type="entry name" value="Cation_efflux_CTD"/>
</dbReference>
<dbReference type="SUPFAM" id="SSF160240">
    <property type="entry name" value="Cation efflux protein cytoplasmic domain-like"/>
    <property type="match status" value="1"/>
</dbReference>
<keyword evidence="12" id="KW-1185">Reference proteome</keyword>
<keyword evidence="4 9" id="KW-0812">Transmembrane</keyword>
<feature type="domain" description="Cation efflux protein transmembrane" evidence="10">
    <location>
        <begin position="357"/>
        <end position="552"/>
    </location>
</feature>
<dbReference type="Gene3D" id="1.20.1510.10">
    <property type="entry name" value="Cation efflux protein transmembrane domain"/>
    <property type="match status" value="1"/>
</dbReference>
<comment type="subcellular location">
    <subcellularLocation>
        <location evidence="1">Endomembrane system</location>
        <topology evidence="1">Multi-pass membrane protein</topology>
    </subcellularLocation>
</comment>
<dbReference type="Gene3D" id="3.30.70.1350">
    <property type="entry name" value="Cation efflux protein, cytoplasmic domain"/>
    <property type="match status" value="1"/>
</dbReference>
<feature type="domain" description="Cation efflux protein cytoplasmic" evidence="11">
    <location>
        <begin position="563"/>
        <end position="633"/>
    </location>
</feature>
<keyword evidence="6" id="KW-0406">Ion transport</keyword>
<dbReference type="Proteomes" id="UP000887575">
    <property type="component" value="Unassembled WGS sequence"/>
</dbReference>
<reference evidence="13" key="1">
    <citation type="submission" date="2024-02" db="UniProtKB">
        <authorList>
            <consortium name="WormBaseParasite"/>
        </authorList>
    </citation>
    <scope>IDENTIFICATION</scope>
</reference>
<evidence type="ECO:0000259" key="10">
    <source>
        <dbReference type="Pfam" id="PF01545"/>
    </source>
</evidence>
<dbReference type="PANTHER" id="PTHR43840:SF13">
    <property type="entry name" value="CATION EFFLUX PROTEIN CYTOPLASMIC DOMAIN-CONTAINING PROTEIN"/>
    <property type="match status" value="1"/>
</dbReference>
<organism evidence="12 13">
    <name type="scientific">Mesorhabditis belari</name>
    <dbReference type="NCBI Taxonomy" id="2138241"/>
    <lineage>
        <taxon>Eukaryota</taxon>
        <taxon>Metazoa</taxon>
        <taxon>Ecdysozoa</taxon>
        <taxon>Nematoda</taxon>
        <taxon>Chromadorea</taxon>
        <taxon>Rhabditida</taxon>
        <taxon>Rhabditina</taxon>
        <taxon>Rhabditomorpha</taxon>
        <taxon>Rhabditoidea</taxon>
        <taxon>Rhabditidae</taxon>
        <taxon>Mesorhabditinae</taxon>
        <taxon>Mesorhabditis</taxon>
    </lineage>
</organism>
<dbReference type="AlphaFoldDB" id="A0AAF3EAI0"/>
<dbReference type="InterPro" id="IPR002524">
    <property type="entry name" value="Cation_efflux"/>
</dbReference>
<keyword evidence="5 9" id="KW-1133">Transmembrane helix</keyword>
<proteinExistence type="inferred from homology"/>
<evidence type="ECO:0000256" key="2">
    <source>
        <dbReference type="ARBA" id="ARBA00008873"/>
    </source>
</evidence>
<evidence type="ECO:0000256" key="3">
    <source>
        <dbReference type="ARBA" id="ARBA00022448"/>
    </source>
</evidence>
<evidence type="ECO:0000256" key="5">
    <source>
        <dbReference type="ARBA" id="ARBA00022989"/>
    </source>
</evidence>
<evidence type="ECO:0000259" key="11">
    <source>
        <dbReference type="Pfam" id="PF16916"/>
    </source>
</evidence>
<feature type="compositionally biased region" description="Basic and acidic residues" evidence="8">
    <location>
        <begin position="165"/>
        <end position="184"/>
    </location>
</feature>
<protein>
    <submittedName>
        <fullName evidence="13">Cation efflux protein cytoplasmic domain-containing protein</fullName>
    </submittedName>
</protein>
<evidence type="ECO:0000256" key="7">
    <source>
        <dbReference type="ARBA" id="ARBA00023136"/>
    </source>
</evidence>
<name>A0AAF3EAI0_9BILA</name>
<dbReference type="GO" id="GO:0008324">
    <property type="term" value="F:monoatomic cation transmembrane transporter activity"/>
    <property type="evidence" value="ECO:0007669"/>
    <property type="project" value="InterPro"/>
</dbReference>
<dbReference type="Pfam" id="PF01545">
    <property type="entry name" value="Cation_efflux"/>
    <property type="match status" value="1"/>
</dbReference>
<dbReference type="InterPro" id="IPR036837">
    <property type="entry name" value="Cation_efflux_CTD_sf"/>
</dbReference>